<dbReference type="Gene3D" id="2.40.50.140">
    <property type="entry name" value="Nucleic acid-binding proteins"/>
    <property type="match status" value="1"/>
</dbReference>
<sequence>MADFSCKSPKKEVQCYVHAVSPVKTATSNNRRYFNCTIQSEEKVARAVCFSPDKHSQLKTLQQTKSPIKIENFGHARNDENGDMLIHKFTNIVPIDATTIPFPYSDNLTASGIMPISSIANLAVEQLVSVKAEVAHLSGVKILQTQHQGTLKKQEVIIRDTTSSIKLTLWGDNVDTLALNDTYILKNLRVKSFNNTKFLNTAKGEEFVHEESTPFEQACVSIDNITDFAEKTIFAKVLGIHQVTRSLSCVSCNKKVIPNPDDDSLGACESCYLKQLTETCNVKWYLRILVQPSTEPNRKLHLSLLNQHVTELLALVNTDVDPDTESFTK</sequence>
<dbReference type="InterPro" id="IPR012340">
    <property type="entry name" value="NA-bd_OB-fold"/>
</dbReference>
<proteinExistence type="predicted"/>
<dbReference type="Proteomes" id="UP001152795">
    <property type="component" value="Unassembled WGS sequence"/>
</dbReference>
<accession>A0A6S7HQG7</accession>
<dbReference type="SUPFAM" id="SSF50249">
    <property type="entry name" value="Nucleic acid-binding proteins"/>
    <property type="match status" value="1"/>
</dbReference>
<organism evidence="1 2">
    <name type="scientific">Paramuricea clavata</name>
    <name type="common">Red gorgonian</name>
    <name type="synonym">Violescent sea-whip</name>
    <dbReference type="NCBI Taxonomy" id="317549"/>
    <lineage>
        <taxon>Eukaryota</taxon>
        <taxon>Metazoa</taxon>
        <taxon>Cnidaria</taxon>
        <taxon>Anthozoa</taxon>
        <taxon>Octocorallia</taxon>
        <taxon>Malacalcyonacea</taxon>
        <taxon>Plexauridae</taxon>
        <taxon>Paramuricea</taxon>
    </lineage>
</organism>
<evidence type="ECO:0000313" key="1">
    <source>
        <dbReference type="EMBL" id="CAB4007684.1"/>
    </source>
</evidence>
<name>A0A6S7HQG7_PARCT</name>
<protein>
    <submittedName>
        <fullName evidence="1">Uncharacterized protein</fullName>
    </submittedName>
</protein>
<dbReference type="OrthoDB" id="5953692at2759"/>
<reference evidence="1" key="1">
    <citation type="submission" date="2020-04" db="EMBL/GenBank/DDBJ databases">
        <authorList>
            <person name="Alioto T."/>
            <person name="Alioto T."/>
            <person name="Gomez Garrido J."/>
        </authorList>
    </citation>
    <scope>NUCLEOTIDE SEQUENCE</scope>
    <source>
        <strain evidence="1">A484AB</strain>
    </source>
</reference>
<keyword evidence="2" id="KW-1185">Reference proteome</keyword>
<comment type="caution">
    <text evidence="1">The sequence shown here is derived from an EMBL/GenBank/DDBJ whole genome shotgun (WGS) entry which is preliminary data.</text>
</comment>
<gene>
    <name evidence="1" type="ORF">PACLA_8A014953</name>
</gene>
<evidence type="ECO:0000313" key="2">
    <source>
        <dbReference type="Proteomes" id="UP001152795"/>
    </source>
</evidence>
<dbReference type="AlphaFoldDB" id="A0A6S7HQG7"/>
<dbReference type="EMBL" id="CACRXK020005876">
    <property type="protein sequence ID" value="CAB4007684.1"/>
    <property type="molecule type" value="Genomic_DNA"/>
</dbReference>